<dbReference type="GO" id="GO:0005525">
    <property type="term" value="F:GTP binding"/>
    <property type="evidence" value="ECO:0007669"/>
    <property type="project" value="UniProtKB-UniRule"/>
</dbReference>
<dbReference type="FunFam" id="3.30.1330.20:FF:000009">
    <property type="entry name" value="Tubulin beta chain"/>
    <property type="match status" value="1"/>
</dbReference>
<organism evidence="16 17">
    <name type="scientific">Calicophoron daubneyi</name>
    <name type="common">Rumen fluke</name>
    <name type="synonym">Paramphistomum daubneyi</name>
    <dbReference type="NCBI Taxonomy" id="300641"/>
    <lineage>
        <taxon>Eukaryota</taxon>
        <taxon>Metazoa</taxon>
        <taxon>Spiralia</taxon>
        <taxon>Lophotrochozoa</taxon>
        <taxon>Platyhelminthes</taxon>
        <taxon>Trematoda</taxon>
        <taxon>Digenea</taxon>
        <taxon>Plagiorchiida</taxon>
        <taxon>Pronocephalata</taxon>
        <taxon>Paramphistomoidea</taxon>
        <taxon>Paramphistomidae</taxon>
        <taxon>Calicophoron</taxon>
    </lineage>
</organism>
<evidence type="ECO:0000256" key="8">
    <source>
        <dbReference type="ARBA" id="ARBA00022741"/>
    </source>
</evidence>
<evidence type="ECO:0000256" key="9">
    <source>
        <dbReference type="ARBA" id="ARBA00022842"/>
    </source>
</evidence>
<evidence type="ECO:0000256" key="13">
    <source>
        <dbReference type="RuleBase" id="RU000352"/>
    </source>
</evidence>
<keyword evidence="5" id="KW-0963">Cytoplasm</keyword>
<evidence type="ECO:0000259" key="15">
    <source>
        <dbReference type="SMART" id="SM00865"/>
    </source>
</evidence>
<sequence length="445" mass="49778">MREIIHLQVGQCGNQIGTKFWELVTQEHGIDATGQYVGNDPLQLQRSSVYFNEASGNKYVPRALLVDLEPGVLDNIRAGKYGGLFRPDNYISGQSGAANNWAKGHYTEGAELVESVFDVLRREAEQCECLQGFQLEHSLGGGTGSGLGTLILSKIREEYPDRINVTYSIVPSPKVSTTMLEPYNATLSVHQLIENSDEAFSIDNEALYNICQNTLKLPTPTHNDLNHLISLASSGVTTSLRFPGQLNADLRKLAVNLVPFPRVHFFMLGFAPVVSRECAKFQTLSVPELTQQMFDTKNMMAACDARFGKYLTVAAIYRGQVSMKEVEDQIFLAQSKNSAYFADWIPNNIKTAVCNVAPCGLERSVTFIGNNTAIQTLFRRVEEQFSKMFKKRAYISWYLAEGMDELEFTEAQSNLIDLIGEYQNYEEVKADEDAEVDEYGDDEQE</sequence>
<keyword evidence="10 13" id="KW-0342">GTP-binding</keyword>
<dbReference type="SUPFAM" id="SSF55307">
    <property type="entry name" value="Tubulin C-terminal domain-like"/>
    <property type="match status" value="1"/>
</dbReference>
<dbReference type="PROSITE" id="PS00227">
    <property type="entry name" value="TUBULIN"/>
    <property type="match status" value="1"/>
</dbReference>
<feature type="domain" description="Tubulin/FtsZ 2-layer sandwich" evidence="15">
    <location>
        <begin position="246"/>
        <end position="383"/>
    </location>
</feature>
<keyword evidence="8 13" id="KW-0547">Nucleotide-binding</keyword>
<protein>
    <recommendedName>
        <fullName evidence="13">Tubulin beta chain</fullName>
    </recommendedName>
</protein>
<dbReference type="Gene3D" id="1.10.287.600">
    <property type="entry name" value="Helix hairpin bin"/>
    <property type="match status" value="1"/>
</dbReference>
<dbReference type="SMART" id="SM00864">
    <property type="entry name" value="Tubulin"/>
    <property type="match status" value="1"/>
</dbReference>
<proteinExistence type="inferred from homology"/>
<comment type="subcellular location">
    <subcellularLocation>
        <location evidence="2">Cytoplasm</location>
        <location evidence="2">Cytoskeleton</location>
    </subcellularLocation>
</comment>
<dbReference type="PRINTS" id="PR01163">
    <property type="entry name" value="BETATUBULIN"/>
</dbReference>
<dbReference type="InterPro" id="IPR013838">
    <property type="entry name" value="Beta-tubulin_BS"/>
</dbReference>
<evidence type="ECO:0000256" key="11">
    <source>
        <dbReference type="ARBA" id="ARBA00023212"/>
    </source>
</evidence>
<dbReference type="InterPro" id="IPR008280">
    <property type="entry name" value="Tub_FtsZ_C"/>
</dbReference>
<dbReference type="GO" id="GO:0007017">
    <property type="term" value="P:microtubule-based process"/>
    <property type="evidence" value="ECO:0007669"/>
    <property type="project" value="InterPro"/>
</dbReference>
<dbReference type="InterPro" id="IPR003008">
    <property type="entry name" value="Tubulin_FtsZ_GTPase"/>
</dbReference>
<dbReference type="PANTHER" id="PTHR11588">
    <property type="entry name" value="TUBULIN"/>
    <property type="match status" value="1"/>
</dbReference>
<dbReference type="PROSITE" id="PS00228">
    <property type="entry name" value="TUBULIN_B_AUTOREG"/>
    <property type="match status" value="1"/>
</dbReference>
<name>A0AAV2TT35_CALDB</name>
<dbReference type="SMART" id="SM00865">
    <property type="entry name" value="Tubulin_C"/>
    <property type="match status" value="1"/>
</dbReference>
<dbReference type="InterPro" id="IPR000217">
    <property type="entry name" value="Tubulin"/>
</dbReference>
<dbReference type="GO" id="GO:0003924">
    <property type="term" value="F:GTPase activity"/>
    <property type="evidence" value="ECO:0007669"/>
    <property type="project" value="InterPro"/>
</dbReference>
<evidence type="ECO:0000256" key="5">
    <source>
        <dbReference type="ARBA" id="ARBA00022490"/>
    </source>
</evidence>
<keyword evidence="9" id="KW-0460">Magnesium</keyword>
<evidence type="ECO:0000313" key="17">
    <source>
        <dbReference type="Proteomes" id="UP001497525"/>
    </source>
</evidence>
<dbReference type="GO" id="GO:0046872">
    <property type="term" value="F:metal ion binding"/>
    <property type="evidence" value="ECO:0007669"/>
    <property type="project" value="UniProtKB-KW"/>
</dbReference>
<dbReference type="InterPro" id="IPR036525">
    <property type="entry name" value="Tubulin/FtsZ_GTPase_sf"/>
</dbReference>
<accession>A0AAV2TT35</accession>
<dbReference type="CDD" id="cd02187">
    <property type="entry name" value="beta_tubulin"/>
    <property type="match status" value="1"/>
</dbReference>
<dbReference type="Gene3D" id="3.30.1330.20">
    <property type="entry name" value="Tubulin/FtsZ, C-terminal domain"/>
    <property type="match status" value="1"/>
</dbReference>
<evidence type="ECO:0000259" key="14">
    <source>
        <dbReference type="SMART" id="SM00864"/>
    </source>
</evidence>
<keyword evidence="11" id="KW-0206">Cytoskeleton</keyword>
<comment type="function">
    <text evidence="12 13">Tubulin is the major constituent of microtubules, a cylinder consisting of laterally associated linear protofilaments composed of alpha- and beta-tubulin heterodimers. Microtubules grow by the addition of GTP-tubulin dimers to the microtubule end, where a stabilizing cap forms. Below the cap, tubulin dimers are in GDP-bound state, owing to GTPase activity of alpha-tubulin.</text>
</comment>
<evidence type="ECO:0000256" key="4">
    <source>
        <dbReference type="ARBA" id="ARBA00011747"/>
    </source>
</evidence>
<dbReference type="FunFam" id="3.40.50.1440:FF:000006">
    <property type="entry name" value="Tubulin beta chain"/>
    <property type="match status" value="1"/>
</dbReference>
<evidence type="ECO:0000256" key="1">
    <source>
        <dbReference type="ARBA" id="ARBA00001946"/>
    </source>
</evidence>
<evidence type="ECO:0000256" key="12">
    <source>
        <dbReference type="ARBA" id="ARBA00034296"/>
    </source>
</evidence>
<evidence type="ECO:0000256" key="3">
    <source>
        <dbReference type="ARBA" id="ARBA00009636"/>
    </source>
</evidence>
<dbReference type="InterPro" id="IPR023123">
    <property type="entry name" value="Tubulin_C"/>
</dbReference>
<evidence type="ECO:0000256" key="6">
    <source>
        <dbReference type="ARBA" id="ARBA00022701"/>
    </source>
</evidence>
<dbReference type="InterPro" id="IPR037103">
    <property type="entry name" value="Tubulin/FtsZ-like_C"/>
</dbReference>
<keyword evidence="7" id="KW-0479">Metal-binding</keyword>
<comment type="caution">
    <text evidence="16">The sequence shown here is derived from an EMBL/GenBank/DDBJ whole genome shotgun (WGS) entry which is preliminary data.</text>
</comment>
<dbReference type="Pfam" id="PF03953">
    <property type="entry name" value="Tubulin_C"/>
    <property type="match status" value="1"/>
</dbReference>
<dbReference type="GO" id="GO:0005200">
    <property type="term" value="F:structural constituent of cytoskeleton"/>
    <property type="evidence" value="ECO:0007669"/>
    <property type="project" value="InterPro"/>
</dbReference>
<evidence type="ECO:0000256" key="2">
    <source>
        <dbReference type="ARBA" id="ARBA00004245"/>
    </source>
</evidence>
<dbReference type="EMBL" id="CAXLJL010000711">
    <property type="protein sequence ID" value="CAL5140170.1"/>
    <property type="molecule type" value="Genomic_DNA"/>
</dbReference>
<dbReference type="InterPro" id="IPR017975">
    <property type="entry name" value="Tubulin_CS"/>
</dbReference>
<dbReference type="InterPro" id="IPR002453">
    <property type="entry name" value="Beta_tubulin"/>
</dbReference>
<feature type="domain" description="Tubulin/FtsZ GTPase" evidence="14">
    <location>
        <begin position="47"/>
        <end position="244"/>
    </location>
</feature>
<dbReference type="SUPFAM" id="SSF52490">
    <property type="entry name" value="Tubulin nucleotide-binding domain-like"/>
    <property type="match status" value="1"/>
</dbReference>
<dbReference type="GO" id="GO:0005874">
    <property type="term" value="C:microtubule"/>
    <property type="evidence" value="ECO:0007669"/>
    <property type="project" value="UniProtKB-KW"/>
</dbReference>
<dbReference type="AlphaFoldDB" id="A0AAV2TT35"/>
<dbReference type="Pfam" id="PF00091">
    <property type="entry name" value="Tubulin"/>
    <property type="match status" value="1"/>
</dbReference>
<keyword evidence="6 13" id="KW-0493">Microtubule</keyword>
<reference evidence="16" key="1">
    <citation type="submission" date="2024-06" db="EMBL/GenBank/DDBJ databases">
        <authorList>
            <person name="Liu X."/>
            <person name="Lenzi L."/>
            <person name="Haldenby T S."/>
            <person name="Uol C."/>
        </authorList>
    </citation>
    <scope>NUCLEOTIDE SEQUENCE</scope>
</reference>
<dbReference type="PRINTS" id="PR01161">
    <property type="entry name" value="TUBULIN"/>
</dbReference>
<evidence type="ECO:0000256" key="10">
    <source>
        <dbReference type="ARBA" id="ARBA00023134"/>
    </source>
</evidence>
<dbReference type="InterPro" id="IPR018316">
    <property type="entry name" value="Tubulin/FtsZ_2-layer-sand-dom"/>
</dbReference>
<evidence type="ECO:0000256" key="7">
    <source>
        <dbReference type="ARBA" id="ARBA00022723"/>
    </source>
</evidence>
<dbReference type="Gene3D" id="3.40.50.1440">
    <property type="entry name" value="Tubulin/FtsZ, GTPase domain"/>
    <property type="match status" value="1"/>
</dbReference>
<dbReference type="Proteomes" id="UP001497525">
    <property type="component" value="Unassembled WGS sequence"/>
</dbReference>
<comment type="similarity">
    <text evidence="3 13">Belongs to the tubulin family.</text>
</comment>
<evidence type="ECO:0000313" key="16">
    <source>
        <dbReference type="EMBL" id="CAL5140170.1"/>
    </source>
</evidence>
<comment type="subunit">
    <text evidence="4 13">Dimer of alpha and beta chains. A typical microtubule is a hollow water-filled tube with an outer diameter of 25 nm and an inner diameter of 15 nM. Alpha-beta heterodimers associate head-to-tail to form protofilaments running lengthwise along the microtubule wall with the beta-tubulin subunit facing the microtubule plus end conferring a structural polarity. Microtubules usually have 13 protofilaments but different protofilament numbers can be found in some organisms and specialized cells.</text>
</comment>
<gene>
    <name evidence="16" type="ORF">CDAUBV1_LOCUS15347</name>
</gene>
<comment type="cofactor">
    <cofactor evidence="1">
        <name>Mg(2+)</name>
        <dbReference type="ChEBI" id="CHEBI:18420"/>
    </cofactor>
</comment>